<feature type="non-terminal residue" evidence="8">
    <location>
        <position position="277"/>
    </location>
</feature>
<dbReference type="AlphaFoldDB" id="A0A9W4WK06"/>
<dbReference type="InterPro" id="IPR004923">
    <property type="entry name" value="FTR1/Fip1/EfeU"/>
</dbReference>
<evidence type="ECO:0000256" key="2">
    <source>
        <dbReference type="ARBA" id="ARBA00008333"/>
    </source>
</evidence>
<dbReference type="PANTHER" id="PTHR31632">
    <property type="entry name" value="IRON TRANSPORTER FTH1"/>
    <property type="match status" value="1"/>
</dbReference>
<dbReference type="Pfam" id="PF03239">
    <property type="entry name" value="FTR1"/>
    <property type="match status" value="1"/>
</dbReference>
<evidence type="ECO:0000256" key="5">
    <source>
        <dbReference type="ARBA" id="ARBA00022989"/>
    </source>
</evidence>
<feature type="transmembrane region" description="Helical" evidence="7">
    <location>
        <begin position="245"/>
        <end position="262"/>
    </location>
</feature>
<keyword evidence="3" id="KW-0406">Ion transport</keyword>
<evidence type="ECO:0000313" key="8">
    <source>
        <dbReference type="EMBL" id="CAI2167299.1"/>
    </source>
</evidence>
<dbReference type="GO" id="GO:0033573">
    <property type="term" value="C:high-affinity iron permease complex"/>
    <property type="evidence" value="ECO:0007669"/>
    <property type="project" value="InterPro"/>
</dbReference>
<gene>
    <name evidence="8" type="ORF">FWILDA_LOCUS3004</name>
</gene>
<keyword evidence="9" id="KW-1185">Reference proteome</keyword>
<feature type="transmembrane region" description="Helical" evidence="7">
    <location>
        <begin position="91"/>
        <end position="117"/>
    </location>
</feature>
<reference evidence="8" key="1">
    <citation type="submission" date="2022-08" db="EMBL/GenBank/DDBJ databases">
        <authorList>
            <person name="Kallberg Y."/>
            <person name="Tangrot J."/>
            <person name="Rosling A."/>
        </authorList>
    </citation>
    <scope>NUCLEOTIDE SEQUENCE</scope>
    <source>
        <strain evidence="8">Wild A</strain>
    </source>
</reference>
<accession>A0A9W4WK06</accession>
<evidence type="ECO:0000256" key="4">
    <source>
        <dbReference type="ARBA" id="ARBA00022692"/>
    </source>
</evidence>
<comment type="similarity">
    <text evidence="2">Belongs to the oxidase-dependent Fe transporter (OFeT) (TC 9.A.10.1) family.</text>
</comment>
<sequence>AVLFHIKNTMEKVFHVPAFFIVLRETFECTITLLILIGCLDTFTEGEQLIKSLKKRIWIGTILGLFFSINVCIMLMGLFKEFTINFLEKDPILGAIFLLLASTLITYMAWSMIRINLWKEKLNERMKYATRMNIERSEAQKNFFTFYLISFTVICREAFESYIFIAGVGFNNFSSLIIPILLGLSLGVLLASYFSEACSYIQEAVGIKRVILWKLNCCDPKDNEGWALLNSLFGWTSEGTKATTFGYFFYLIFEIAGIFILYGREKLRKQGNALSQS</sequence>
<proteinExistence type="inferred from homology"/>
<evidence type="ECO:0000256" key="6">
    <source>
        <dbReference type="ARBA" id="ARBA00023136"/>
    </source>
</evidence>
<keyword evidence="4 7" id="KW-0812">Transmembrane</keyword>
<keyword evidence="6 7" id="KW-0472">Membrane</keyword>
<keyword evidence="3" id="KW-0408">Iron</keyword>
<comment type="subcellular location">
    <subcellularLocation>
        <location evidence="1">Membrane</location>
        <topology evidence="1">Multi-pass membrane protein</topology>
    </subcellularLocation>
</comment>
<comment type="caution">
    <text evidence="8">The sequence shown here is derived from an EMBL/GenBank/DDBJ whole genome shotgun (WGS) entry which is preliminary data.</text>
</comment>
<evidence type="ECO:0000256" key="1">
    <source>
        <dbReference type="ARBA" id="ARBA00004141"/>
    </source>
</evidence>
<evidence type="ECO:0000256" key="7">
    <source>
        <dbReference type="SAM" id="Phobius"/>
    </source>
</evidence>
<dbReference type="OrthoDB" id="4364at2759"/>
<evidence type="ECO:0000256" key="3">
    <source>
        <dbReference type="ARBA" id="ARBA00022496"/>
    </source>
</evidence>
<evidence type="ECO:0000313" key="9">
    <source>
        <dbReference type="Proteomes" id="UP001153678"/>
    </source>
</evidence>
<keyword evidence="5 7" id="KW-1133">Transmembrane helix</keyword>
<feature type="transmembrane region" description="Helical" evidence="7">
    <location>
        <begin position="57"/>
        <end position="79"/>
    </location>
</feature>
<dbReference type="Proteomes" id="UP001153678">
    <property type="component" value="Unassembled WGS sequence"/>
</dbReference>
<organism evidence="8 9">
    <name type="scientific">Funneliformis geosporum</name>
    <dbReference type="NCBI Taxonomy" id="1117311"/>
    <lineage>
        <taxon>Eukaryota</taxon>
        <taxon>Fungi</taxon>
        <taxon>Fungi incertae sedis</taxon>
        <taxon>Mucoromycota</taxon>
        <taxon>Glomeromycotina</taxon>
        <taxon>Glomeromycetes</taxon>
        <taxon>Glomerales</taxon>
        <taxon>Glomeraceae</taxon>
        <taxon>Funneliformis</taxon>
    </lineage>
</organism>
<feature type="transmembrane region" description="Helical" evidence="7">
    <location>
        <begin position="173"/>
        <end position="194"/>
    </location>
</feature>
<keyword evidence="3" id="KW-0813">Transport</keyword>
<keyword evidence="3" id="KW-0410">Iron transport</keyword>
<protein>
    <submittedName>
        <fullName evidence="8">17284_t:CDS:1</fullName>
    </submittedName>
</protein>
<dbReference type="GO" id="GO:0015093">
    <property type="term" value="F:ferrous iron transmembrane transporter activity"/>
    <property type="evidence" value="ECO:0007669"/>
    <property type="project" value="TreeGrafter"/>
</dbReference>
<dbReference type="PANTHER" id="PTHR31632:SF2">
    <property type="entry name" value="PLASMA MEMBRANE IRON PERMEASE"/>
    <property type="match status" value="1"/>
</dbReference>
<name>A0A9W4WK06_9GLOM</name>
<dbReference type="EMBL" id="CAMKVN010000377">
    <property type="protein sequence ID" value="CAI2167299.1"/>
    <property type="molecule type" value="Genomic_DNA"/>
</dbReference>